<reference evidence="7 8" key="1">
    <citation type="submission" date="2018-02" db="EMBL/GenBank/DDBJ databases">
        <title>A novel lanthanide dependent methylotroph, Methylotenera sp. La3113.</title>
        <authorList>
            <person name="Lv H."/>
            <person name="Tani A."/>
        </authorList>
    </citation>
    <scope>NUCLEOTIDE SEQUENCE [LARGE SCALE GENOMIC DNA]</scope>
    <source>
        <strain evidence="7 8">La3113</strain>
    </source>
</reference>
<organism evidence="7 8">
    <name type="scientific">Methylotenera oryzisoli</name>
    <dbReference type="NCBI Taxonomy" id="2080758"/>
    <lineage>
        <taxon>Bacteria</taxon>
        <taxon>Pseudomonadati</taxon>
        <taxon>Pseudomonadota</taxon>
        <taxon>Betaproteobacteria</taxon>
        <taxon>Nitrosomonadales</taxon>
        <taxon>Methylophilaceae</taxon>
        <taxon>Methylotenera</taxon>
    </lineage>
</organism>
<feature type="transmembrane region" description="Helical" evidence="6">
    <location>
        <begin position="245"/>
        <end position="269"/>
    </location>
</feature>
<dbReference type="PANTHER" id="PTHR21716">
    <property type="entry name" value="TRANSMEMBRANE PROTEIN"/>
    <property type="match status" value="1"/>
</dbReference>
<dbReference type="InterPro" id="IPR002549">
    <property type="entry name" value="AI-2E-like"/>
</dbReference>
<sequence>MNKHKNTVWLVAVLSVFGIIYLLSPILTPFLIAAILAYIANPLVGKIEAIQFNNKRAKFSFKLSRTIATLLVLLFLFAVLIIILLIMIPLLQHEFVQLSQKIPVYLNAAKTNLEPWLQKNFGISAEIDPAQIQAILTENWKTTGNFAKNIALSLSSHGMTVVGWLGNLVLIPLVLFYLLVDWNILLQKISALLPRALLGKTQEIGADIDAVLAEFLRGQLTVMLLMSVFYAAGLWLVGLEFALPIGILSGLLGFIPYLGFGLGLTLALISGVLQFGNLHDLIPLLVVFGIGQLVESMALTPWLVGDRIGLHPLVVIFALMAGGQLFGFAGVLLALPVSAAIAVGFRHAKQKYLSSHFYLG</sequence>
<evidence type="ECO:0000313" key="7">
    <source>
        <dbReference type="EMBL" id="TFW72654.1"/>
    </source>
</evidence>
<proteinExistence type="inferred from homology"/>
<name>A0A4Y9VV35_9PROT</name>
<evidence type="ECO:0000256" key="5">
    <source>
        <dbReference type="ARBA" id="ARBA00023136"/>
    </source>
</evidence>
<dbReference type="AlphaFoldDB" id="A0A4Y9VV35"/>
<feature type="transmembrane region" description="Helical" evidence="6">
    <location>
        <begin position="316"/>
        <end position="345"/>
    </location>
</feature>
<dbReference type="EMBL" id="PQVH01000005">
    <property type="protein sequence ID" value="TFW72654.1"/>
    <property type="molecule type" value="Genomic_DNA"/>
</dbReference>
<feature type="transmembrane region" description="Helical" evidence="6">
    <location>
        <begin position="161"/>
        <end position="180"/>
    </location>
</feature>
<evidence type="ECO:0000256" key="6">
    <source>
        <dbReference type="SAM" id="Phobius"/>
    </source>
</evidence>
<dbReference type="RefSeq" id="WP_135276684.1">
    <property type="nucleotide sequence ID" value="NZ_PQVH01000005.1"/>
</dbReference>
<dbReference type="GO" id="GO:0055085">
    <property type="term" value="P:transmembrane transport"/>
    <property type="evidence" value="ECO:0007669"/>
    <property type="project" value="TreeGrafter"/>
</dbReference>
<feature type="transmembrane region" description="Helical" evidence="6">
    <location>
        <begin position="220"/>
        <end position="239"/>
    </location>
</feature>
<gene>
    <name evidence="7" type="ORF">C3Y98_03370</name>
</gene>
<keyword evidence="4 6" id="KW-1133">Transmembrane helix</keyword>
<protein>
    <submittedName>
        <fullName evidence="7">AI-2E family transporter</fullName>
    </submittedName>
</protein>
<accession>A0A4Y9VV35</accession>
<dbReference type="Pfam" id="PF01594">
    <property type="entry name" value="AI-2E_transport"/>
    <property type="match status" value="1"/>
</dbReference>
<dbReference type="PANTHER" id="PTHR21716:SF64">
    <property type="entry name" value="AI-2 TRANSPORT PROTEIN TQSA"/>
    <property type="match status" value="1"/>
</dbReference>
<comment type="similarity">
    <text evidence="2">Belongs to the autoinducer-2 exporter (AI-2E) (TC 2.A.86) family.</text>
</comment>
<comment type="subcellular location">
    <subcellularLocation>
        <location evidence="1">Membrane</location>
        <topology evidence="1">Multi-pass membrane protein</topology>
    </subcellularLocation>
</comment>
<evidence type="ECO:0000256" key="4">
    <source>
        <dbReference type="ARBA" id="ARBA00022989"/>
    </source>
</evidence>
<feature type="transmembrane region" description="Helical" evidence="6">
    <location>
        <begin position="30"/>
        <end position="47"/>
    </location>
</feature>
<evidence type="ECO:0000256" key="3">
    <source>
        <dbReference type="ARBA" id="ARBA00022692"/>
    </source>
</evidence>
<evidence type="ECO:0000256" key="1">
    <source>
        <dbReference type="ARBA" id="ARBA00004141"/>
    </source>
</evidence>
<keyword evidence="8" id="KW-1185">Reference proteome</keyword>
<keyword evidence="3 6" id="KW-0812">Transmembrane</keyword>
<keyword evidence="5 6" id="KW-0472">Membrane</keyword>
<feature type="transmembrane region" description="Helical" evidence="6">
    <location>
        <begin position="281"/>
        <end position="304"/>
    </location>
</feature>
<evidence type="ECO:0000256" key="2">
    <source>
        <dbReference type="ARBA" id="ARBA00009773"/>
    </source>
</evidence>
<dbReference type="OrthoDB" id="5792512at2"/>
<evidence type="ECO:0000313" key="8">
    <source>
        <dbReference type="Proteomes" id="UP000297706"/>
    </source>
</evidence>
<feature type="transmembrane region" description="Helical" evidence="6">
    <location>
        <begin position="7"/>
        <end position="24"/>
    </location>
</feature>
<feature type="transmembrane region" description="Helical" evidence="6">
    <location>
        <begin position="67"/>
        <end position="91"/>
    </location>
</feature>
<comment type="caution">
    <text evidence="7">The sequence shown here is derived from an EMBL/GenBank/DDBJ whole genome shotgun (WGS) entry which is preliminary data.</text>
</comment>
<dbReference type="GO" id="GO:0016020">
    <property type="term" value="C:membrane"/>
    <property type="evidence" value="ECO:0007669"/>
    <property type="project" value="UniProtKB-SubCell"/>
</dbReference>
<dbReference type="Proteomes" id="UP000297706">
    <property type="component" value="Unassembled WGS sequence"/>
</dbReference>